<evidence type="ECO:0000259" key="1">
    <source>
        <dbReference type="Pfam" id="PF02579"/>
    </source>
</evidence>
<dbReference type="InterPro" id="IPR033913">
    <property type="entry name" value="MTH1175_dom"/>
</dbReference>
<dbReference type="InterPro" id="IPR003731">
    <property type="entry name" value="Di-Nase_FeMo-co_biosynth"/>
</dbReference>
<gene>
    <name evidence="2" type="ORF">S01H1_72641</name>
</gene>
<accession>X0X0W0</accession>
<organism evidence="2">
    <name type="scientific">marine sediment metagenome</name>
    <dbReference type="NCBI Taxonomy" id="412755"/>
    <lineage>
        <taxon>unclassified sequences</taxon>
        <taxon>metagenomes</taxon>
        <taxon>ecological metagenomes</taxon>
    </lineage>
</organism>
<name>X0X0W0_9ZZZZ</name>
<proteinExistence type="predicted"/>
<comment type="caution">
    <text evidence="2">The sequence shown here is derived from an EMBL/GenBank/DDBJ whole genome shotgun (WGS) entry which is preliminary data.</text>
</comment>
<dbReference type="PANTHER" id="PTHR42983">
    <property type="entry name" value="DINITROGENASE IRON-MOLYBDENUM COFACTOR PROTEIN-RELATED"/>
    <property type="match status" value="1"/>
</dbReference>
<dbReference type="Pfam" id="PF02579">
    <property type="entry name" value="Nitro_FeMo-Co"/>
    <property type="match status" value="1"/>
</dbReference>
<evidence type="ECO:0000313" key="2">
    <source>
        <dbReference type="EMBL" id="GAG36829.1"/>
    </source>
</evidence>
<protein>
    <recommendedName>
        <fullName evidence="1">Dinitrogenase iron-molybdenum cofactor biosynthesis domain-containing protein</fullName>
    </recommendedName>
</protein>
<reference evidence="2" key="1">
    <citation type="journal article" date="2014" name="Front. Microbiol.">
        <title>High frequency of phylogenetically diverse reductive dehalogenase-homologous genes in deep subseafloor sedimentary metagenomes.</title>
        <authorList>
            <person name="Kawai M."/>
            <person name="Futagami T."/>
            <person name="Toyoda A."/>
            <person name="Takaki Y."/>
            <person name="Nishi S."/>
            <person name="Hori S."/>
            <person name="Arai W."/>
            <person name="Tsubouchi T."/>
            <person name="Morono Y."/>
            <person name="Uchiyama I."/>
            <person name="Ito T."/>
            <person name="Fujiyama A."/>
            <person name="Inagaki F."/>
            <person name="Takami H."/>
        </authorList>
    </citation>
    <scope>NUCLEOTIDE SEQUENCE</scope>
    <source>
        <strain evidence="2">Expedition CK06-06</strain>
    </source>
</reference>
<dbReference type="Gene3D" id="3.30.420.130">
    <property type="entry name" value="Dinitrogenase iron-molybdenum cofactor biosynthesis domain"/>
    <property type="match status" value="1"/>
</dbReference>
<dbReference type="CDD" id="cd00851">
    <property type="entry name" value="MTH1175"/>
    <property type="match status" value="1"/>
</dbReference>
<sequence>MRIAIPVTDGKLSAHFGHCRQFAIIDVDTDNKNIKSQELVDSPGHEPGVLPRWLAGLHVELIIAGGMGQRAQQLFAENNIKVVVGAPDNEPQELISQYLAGQLQCGQNLCDH</sequence>
<feature type="domain" description="Dinitrogenase iron-molybdenum cofactor biosynthesis" evidence="1">
    <location>
        <begin position="9"/>
        <end position="99"/>
    </location>
</feature>
<dbReference type="SUPFAM" id="SSF53146">
    <property type="entry name" value="Nitrogenase accessory factor-like"/>
    <property type="match status" value="1"/>
</dbReference>
<dbReference type="EMBL" id="BARS01048469">
    <property type="protein sequence ID" value="GAG36829.1"/>
    <property type="molecule type" value="Genomic_DNA"/>
</dbReference>
<dbReference type="PANTHER" id="PTHR42983:SF1">
    <property type="entry name" value="IRON-MOLYBDENUM PROTEIN"/>
    <property type="match status" value="1"/>
</dbReference>
<dbReference type="AlphaFoldDB" id="X0X0W0"/>
<dbReference type="InterPro" id="IPR036105">
    <property type="entry name" value="DiNase_FeMo-co_biosyn_sf"/>
</dbReference>